<proteinExistence type="predicted"/>
<dbReference type="InterPro" id="IPR035274">
    <property type="entry name" value="DUF5352"/>
</dbReference>
<keyword evidence="2" id="KW-1185">Reference proteome</keyword>
<evidence type="ECO:0000313" key="2">
    <source>
        <dbReference type="Proteomes" id="UP000025227"/>
    </source>
</evidence>
<name>A0A7I4YTM9_HAECO</name>
<evidence type="ECO:0000313" key="3">
    <source>
        <dbReference type="WBParaSite" id="HCON_00136400-00001"/>
    </source>
</evidence>
<organism evidence="2 3">
    <name type="scientific">Haemonchus contortus</name>
    <name type="common">Barber pole worm</name>
    <dbReference type="NCBI Taxonomy" id="6289"/>
    <lineage>
        <taxon>Eukaryota</taxon>
        <taxon>Metazoa</taxon>
        <taxon>Ecdysozoa</taxon>
        <taxon>Nematoda</taxon>
        <taxon>Chromadorea</taxon>
        <taxon>Rhabditida</taxon>
        <taxon>Rhabditina</taxon>
        <taxon>Rhabditomorpha</taxon>
        <taxon>Strongyloidea</taxon>
        <taxon>Trichostrongylidae</taxon>
        <taxon>Haemonchus</taxon>
    </lineage>
</organism>
<sequence>MFKEALIALCLGFAAATTCDSETTDGTWLFALDTSVASYAHGGEDLNPKYNCFEVTKDNTALQKFRVDLQKPFVVEPVKPLTQSGSPTSLRQMKARADANNEEYCVDKQLRADIAEAVKDAEDSCQGLVNALASKLNRPGWTMNCVTRSPNSFSLFFFAKDRNFCRYETVKGGKVYTLTLAKLDKSESGPKE</sequence>
<dbReference type="Pfam" id="PF17303">
    <property type="entry name" value="DUF5352"/>
    <property type="match status" value="1"/>
</dbReference>
<dbReference type="AlphaFoldDB" id="A0A7I4YTM9"/>
<accession>A0A7I4YTM9</accession>
<protein>
    <submittedName>
        <fullName evidence="3">NIM-2 protein</fullName>
    </submittedName>
</protein>
<keyword evidence="1" id="KW-0732">Signal</keyword>
<dbReference type="WBParaSite" id="HCON_00136400-00001">
    <property type="protein sequence ID" value="HCON_00136400-00001"/>
    <property type="gene ID" value="HCON_00136400"/>
</dbReference>
<feature type="signal peptide" evidence="1">
    <location>
        <begin position="1"/>
        <end position="16"/>
    </location>
</feature>
<evidence type="ECO:0000256" key="1">
    <source>
        <dbReference type="SAM" id="SignalP"/>
    </source>
</evidence>
<dbReference type="Proteomes" id="UP000025227">
    <property type="component" value="Unplaced"/>
</dbReference>
<reference evidence="3" key="1">
    <citation type="submission" date="2020-12" db="UniProtKB">
        <authorList>
            <consortium name="WormBaseParasite"/>
        </authorList>
    </citation>
    <scope>IDENTIFICATION</scope>
    <source>
        <strain evidence="3">MHco3</strain>
    </source>
</reference>
<feature type="chain" id="PRO_5029633047" evidence="1">
    <location>
        <begin position="17"/>
        <end position="192"/>
    </location>
</feature>